<comment type="caution">
    <text evidence="4">The sequence shown here is derived from an EMBL/GenBank/DDBJ whole genome shotgun (WGS) entry which is preliminary data.</text>
</comment>
<keyword evidence="3" id="KW-0418">Kinase</keyword>
<reference evidence="4" key="2">
    <citation type="submission" date="2023-06" db="EMBL/GenBank/DDBJ databases">
        <authorList>
            <consortium name="Lawrence Berkeley National Laboratory"/>
            <person name="Haridas S."/>
            <person name="Hensen N."/>
            <person name="Bonometti L."/>
            <person name="Westerberg I."/>
            <person name="Brannstrom I.O."/>
            <person name="Guillou S."/>
            <person name="Cros-Aarteil S."/>
            <person name="Calhoun S."/>
            <person name="Kuo A."/>
            <person name="Mondo S."/>
            <person name="Pangilinan J."/>
            <person name="Riley R."/>
            <person name="Labutti K."/>
            <person name="Andreopoulos B."/>
            <person name="Lipzen A."/>
            <person name="Chen C."/>
            <person name="Yanf M."/>
            <person name="Daum C."/>
            <person name="Ng V."/>
            <person name="Clum A."/>
            <person name="Steindorff A."/>
            <person name="Ohm R."/>
            <person name="Martin F."/>
            <person name="Silar P."/>
            <person name="Natvig D."/>
            <person name="Lalanne C."/>
            <person name="Gautier V."/>
            <person name="Ament-Velasquez S.L."/>
            <person name="Kruys A."/>
            <person name="Hutchinson M.I."/>
            <person name="Powell A.J."/>
            <person name="Barry K."/>
            <person name="Miller A.N."/>
            <person name="Grigoriev I.V."/>
            <person name="Debuchy R."/>
            <person name="Gladieux P."/>
            <person name="Thoren M.H."/>
            <person name="Johannesson H."/>
        </authorList>
    </citation>
    <scope>NUCLEOTIDE SEQUENCE</scope>
    <source>
        <strain evidence="4">CBS 955.72</strain>
    </source>
</reference>
<dbReference type="Gene3D" id="3.90.1200.10">
    <property type="match status" value="1"/>
</dbReference>
<proteinExistence type="inferred from homology"/>
<dbReference type="InterPro" id="IPR011009">
    <property type="entry name" value="Kinase-like_dom_sf"/>
</dbReference>
<evidence type="ECO:0000313" key="4">
    <source>
        <dbReference type="EMBL" id="KAK3349875.1"/>
    </source>
</evidence>
<dbReference type="SUPFAM" id="SSF56112">
    <property type="entry name" value="Protein kinase-like (PK-like)"/>
    <property type="match status" value="1"/>
</dbReference>
<dbReference type="PANTHER" id="PTHR12149:SF8">
    <property type="entry name" value="PROTEIN-RIBULOSAMINE 3-KINASE"/>
    <property type="match status" value="1"/>
</dbReference>
<dbReference type="EMBL" id="JAUIQD010000005">
    <property type="protein sequence ID" value="KAK3349875.1"/>
    <property type="molecule type" value="Genomic_DNA"/>
</dbReference>
<dbReference type="Proteomes" id="UP001275084">
    <property type="component" value="Unassembled WGS sequence"/>
</dbReference>
<dbReference type="InterPro" id="IPR016477">
    <property type="entry name" value="Fructo-/Ketosamine-3-kinase"/>
</dbReference>
<dbReference type="AlphaFoldDB" id="A0AAJ0HFK4"/>
<protein>
    <recommendedName>
        <fullName evidence="1">protein-ribulosamine 3-kinase</fullName>
        <ecNumber evidence="1">2.7.1.172</ecNumber>
    </recommendedName>
</protein>
<dbReference type="Pfam" id="PF03881">
    <property type="entry name" value="Fructosamin_kin"/>
    <property type="match status" value="1"/>
</dbReference>
<evidence type="ECO:0000256" key="1">
    <source>
        <dbReference type="ARBA" id="ARBA00011961"/>
    </source>
</evidence>
<gene>
    <name evidence="4" type="ORF">B0T25DRAFT_624274</name>
</gene>
<comment type="similarity">
    <text evidence="3">Belongs to the fructosamine kinase family.</text>
</comment>
<dbReference type="GO" id="GO:0016301">
    <property type="term" value="F:kinase activity"/>
    <property type="evidence" value="ECO:0007669"/>
    <property type="project" value="UniProtKB-UniRule"/>
</dbReference>
<sequence length="332" mass="37826">MDVYASSYRGRLVDPGVLKVIPLVAEIIDVIDVGESAWAKAVRIQVRHTDDEEESYFMKVSYGHHGREALKGEFEATSAIHSITPDFCPKPIAWGSLLEESNAHFYLCKFYVFTEGVPEPVSFCEKLARLHSSHTSPQGKFGFHCVTYNGDMPQDNTWADSWEAFFDNGLRHVLKVREGRAGPDAELDALLLVLFDKVIPRLLRPLESGGRKVEPSLVHGDLWCGNASIIDEDTSEGIVYDPASFWAHNEYELGNWRPARNNFGDVYFETYHKHIRKSEPKEDYDDRIALYALRFNLHAATLFPNQTRYLEMAIDEIKRLAEKYNDGYTGVE</sequence>
<name>A0AAJ0HFK4_9PEZI</name>
<comment type="catalytic activity">
    <reaction evidence="2">
        <text>N(6)-D-ribulosyl-L-lysyl-[protein] + ATP = N(6)-(3-O-phospho-D-ribulosyl)-L-lysyl-[protein] + ADP + H(+)</text>
        <dbReference type="Rhea" id="RHEA:48432"/>
        <dbReference type="Rhea" id="RHEA-COMP:12103"/>
        <dbReference type="Rhea" id="RHEA-COMP:12104"/>
        <dbReference type="ChEBI" id="CHEBI:15378"/>
        <dbReference type="ChEBI" id="CHEBI:30616"/>
        <dbReference type="ChEBI" id="CHEBI:90418"/>
        <dbReference type="ChEBI" id="CHEBI:90420"/>
        <dbReference type="ChEBI" id="CHEBI:456216"/>
        <dbReference type="EC" id="2.7.1.172"/>
    </reaction>
    <physiologicalReaction direction="left-to-right" evidence="2">
        <dbReference type="Rhea" id="RHEA:48433"/>
    </physiologicalReaction>
</comment>
<dbReference type="EC" id="2.7.1.172" evidence="1"/>
<dbReference type="PANTHER" id="PTHR12149">
    <property type="entry name" value="FRUCTOSAMINE 3 KINASE-RELATED PROTEIN"/>
    <property type="match status" value="1"/>
</dbReference>
<evidence type="ECO:0000256" key="3">
    <source>
        <dbReference type="PIRNR" id="PIRNR006221"/>
    </source>
</evidence>
<reference evidence="4" key="1">
    <citation type="journal article" date="2023" name="Mol. Phylogenet. Evol.">
        <title>Genome-scale phylogeny and comparative genomics of the fungal order Sordariales.</title>
        <authorList>
            <person name="Hensen N."/>
            <person name="Bonometti L."/>
            <person name="Westerberg I."/>
            <person name="Brannstrom I.O."/>
            <person name="Guillou S."/>
            <person name="Cros-Aarteil S."/>
            <person name="Calhoun S."/>
            <person name="Haridas S."/>
            <person name="Kuo A."/>
            <person name="Mondo S."/>
            <person name="Pangilinan J."/>
            <person name="Riley R."/>
            <person name="LaButti K."/>
            <person name="Andreopoulos B."/>
            <person name="Lipzen A."/>
            <person name="Chen C."/>
            <person name="Yan M."/>
            <person name="Daum C."/>
            <person name="Ng V."/>
            <person name="Clum A."/>
            <person name="Steindorff A."/>
            <person name="Ohm R.A."/>
            <person name="Martin F."/>
            <person name="Silar P."/>
            <person name="Natvig D.O."/>
            <person name="Lalanne C."/>
            <person name="Gautier V."/>
            <person name="Ament-Velasquez S.L."/>
            <person name="Kruys A."/>
            <person name="Hutchinson M.I."/>
            <person name="Powell A.J."/>
            <person name="Barry K."/>
            <person name="Miller A.N."/>
            <person name="Grigoriev I.V."/>
            <person name="Debuchy R."/>
            <person name="Gladieux P."/>
            <person name="Hiltunen Thoren M."/>
            <person name="Johannesson H."/>
        </authorList>
    </citation>
    <scope>NUCLEOTIDE SEQUENCE</scope>
    <source>
        <strain evidence="4">CBS 955.72</strain>
    </source>
</reference>
<keyword evidence="5" id="KW-1185">Reference proteome</keyword>
<dbReference type="GO" id="GO:0102193">
    <property type="term" value="F:protein-ribulosamine 3-kinase activity"/>
    <property type="evidence" value="ECO:0007669"/>
    <property type="project" value="UniProtKB-EC"/>
</dbReference>
<evidence type="ECO:0000256" key="2">
    <source>
        <dbReference type="ARBA" id="ARBA00048655"/>
    </source>
</evidence>
<organism evidence="4 5">
    <name type="scientific">Lasiosphaeria hispida</name>
    <dbReference type="NCBI Taxonomy" id="260671"/>
    <lineage>
        <taxon>Eukaryota</taxon>
        <taxon>Fungi</taxon>
        <taxon>Dikarya</taxon>
        <taxon>Ascomycota</taxon>
        <taxon>Pezizomycotina</taxon>
        <taxon>Sordariomycetes</taxon>
        <taxon>Sordariomycetidae</taxon>
        <taxon>Sordariales</taxon>
        <taxon>Lasiosphaeriaceae</taxon>
        <taxon>Lasiosphaeria</taxon>
    </lineage>
</organism>
<accession>A0AAJ0HFK4</accession>
<evidence type="ECO:0000313" key="5">
    <source>
        <dbReference type="Proteomes" id="UP001275084"/>
    </source>
</evidence>
<dbReference type="PIRSF" id="PIRSF006221">
    <property type="entry name" value="Ketosamine-3-kinase"/>
    <property type="match status" value="1"/>
</dbReference>
<keyword evidence="3" id="KW-0808">Transferase</keyword>